<evidence type="ECO:0000313" key="1">
    <source>
        <dbReference type="EMBL" id="CAF3188934.1"/>
    </source>
</evidence>
<dbReference type="EMBL" id="CAJOBP010061840">
    <property type="protein sequence ID" value="CAF4854038.1"/>
    <property type="molecule type" value="Genomic_DNA"/>
</dbReference>
<dbReference type="EMBL" id="CAJNXB010001700">
    <property type="protein sequence ID" value="CAF3188934.1"/>
    <property type="molecule type" value="Genomic_DNA"/>
</dbReference>
<organism evidence="2 3">
    <name type="scientific">Rotaria socialis</name>
    <dbReference type="NCBI Taxonomy" id="392032"/>
    <lineage>
        <taxon>Eukaryota</taxon>
        <taxon>Metazoa</taxon>
        <taxon>Spiralia</taxon>
        <taxon>Gnathifera</taxon>
        <taxon>Rotifera</taxon>
        <taxon>Eurotatoria</taxon>
        <taxon>Bdelloidea</taxon>
        <taxon>Philodinida</taxon>
        <taxon>Philodinidae</taxon>
        <taxon>Rotaria</taxon>
    </lineage>
</organism>
<gene>
    <name evidence="1" type="ORF">TIS948_LOCUS11821</name>
    <name evidence="2" type="ORF">UJA718_LOCUS43596</name>
</gene>
<protein>
    <submittedName>
        <fullName evidence="2">Uncharacterized protein</fullName>
    </submittedName>
</protein>
<sequence length="20" mass="1907">MRYLVNASSGTVVAGGNGPG</sequence>
<name>A0A821S8M3_9BILA</name>
<comment type="caution">
    <text evidence="2">The sequence shown here is derived from an EMBL/GenBank/DDBJ whole genome shotgun (WGS) entry which is preliminary data.</text>
</comment>
<feature type="non-terminal residue" evidence="2">
    <location>
        <position position="20"/>
    </location>
</feature>
<evidence type="ECO:0000313" key="3">
    <source>
        <dbReference type="Proteomes" id="UP000663873"/>
    </source>
</evidence>
<evidence type="ECO:0000313" key="2">
    <source>
        <dbReference type="EMBL" id="CAF4854038.1"/>
    </source>
</evidence>
<dbReference type="Proteomes" id="UP000663873">
    <property type="component" value="Unassembled WGS sequence"/>
</dbReference>
<keyword evidence="3" id="KW-1185">Reference proteome</keyword>
<proteinExistence type="predicted"/>
<dbReference type="AlphaFoldDB" id="A0A821S8M3"/>
<reference evidence="2" key="1">
    <citation type="submission" date="2021-02" db="EMBL/GenBank/DDBJ databases">
        <authorList>
            <person name="Nowell W R."/>
        </authorList>
    </citation>
    <scope>NUCLEOTIDE SEQUENCE</scope>
</reference>
<dbReference type="Proteomes" id="UP000663825">
    <property type="component" value="Unassembled WGS sequence"/>
</dbReference>
<accession>A0A821S8M3</accession>